<proteinExistence type="inferred from homology"/>
<evidence type="ECO:0000256" key="2">
    <source>
        <dbReference type="ARBA" id="ARBA00005551"/>
    </source>
</evidence>
<protein>
    <submittedName>
        <fullName evidence="11">Potassium transporter Kef</fullName>
    </submittedName>
</protein>
<dbReference type="InterPro" id="IPR006037">
    <property type="entry name" value="RCK_C"/>
</dbReference>
<dbReference type="PROSITE" id="PS51202">
    <property type="entry name" value="RCK_C"/>
    <property type="match status" value="1"/>
</dbReference>
<dbReference type="AlphaFoldDB" id="A0A7T0C5Y4"/>
<reference evidence="12" key="1">
    <citation type="submission" date="2020-02" db="EMBL/GenBank/DDBJ databases">
        <title>Genomic and physiological characterization of two novel Nitrospinaceae genera.</title>
        <authorList>
            <person name="Mueller A.J."/>
            <person name="Jung M.-Y."/>
            <person name="Strachan C.R."/>
            <person name="Herbold C.W."/>
            <person name="Kirkegaard R.H."/>
            <person name="Daims H."/>
        </authorList>
    </citation>
    <scope>NUCLEOTIDE SEQUENCE [LARGE SCALE GENOMIC DNA]</scope>
</reference>
<keyword evidence="4" id="KW-0630">Potassium</keyword>
<dbReference type="PANTHER" id="PTHR42751">
    <property type="entry name" value="SODIUM/HYDROGEN EXCHANGER FAMILY/TRKA DOMAIN PROTEIN"/>
    <property type="match status" value="1"/>
</dbReference>
<dbReference type="Proteomes" id="UP000594464">
    <property type="component" value="Chromosome"/>
</dbReference>
<dbReference type="KEGG" id="nva:G3M78_13330"/>
<dbReference type="Gene3D" id="3.30.70.1450">
    <property type="entry name" value="Regulator of K+ conductance, C-terminal domain"/>
    <property type="match status" value="1"/>
</dbReference>
<feature type="transmembrane region" description="Helical" evidence="8">
    <location>
        <begin position="108"/>
        <end position="127"/>
    </location>
</feature>
<dbReference type="PROSITE" id="PS51201">
    <property type="entry name" value="RCK_N"/>
    <property type="match status" value="1"/>
</dbReference>
<dbReference type="Pfam" id="PF00999">
    <property type="entry name" value="Na_H_Exchanger"/>
    <property type="match status" value="1"/>
</dbReference>
<evidence type="ECO:0000313" key="11">
    <source>
        <dbReference type="EMBL" id="QPJ66862.1"/>
    </source>
</evidence>
<feature type="transmembrane region" description="Helical" evidence="8">
    <location>
        <begin position="262"/>
        <end position="281"/>
    </location>
</feature>
<feature type="transmembrane region" description="Helical" evidence="8">
    <location>
        <begin position="50"/>
        <end position="68"/>
    </location>
</feature>
<dbReference type="GO" id="GO:0008324">
    <property type="term" value="F:monoatomic cation transmembrane transporter activity"/>
    <property type="evidence" value="ECO:0007669"/>
    <property type="project" value="InterPro"/>
</dbReference>
<evidence type="ECO:0000256" key="8">
    <source>
        <dbReference type="SAM" id="Phobius"/>
    </source>
</evidence>
<dbReference type="InterPro" id="IPR038770">
    <property type="entry name" value="Na+/solute_symporter_sf"/>
</dbReference>
<feature type="transmembrane region" description="Helical" evidence="8">
    <location>
        <begin position="287"/>
        <end position="308"/>
    </location>
</feature>
<keyword evidence="3" id="KW-0813">Transport</keyword>
<evidence type="ECO:0000256" key="7">
    <source>
        <dbReference type="ARBA" id="ARBA00023136"/>
    </source>
</evidence>
<dbReference type="EMBL" id="CP048620">
    <property type="protein sequence ID" value="QPJ66862.1"/>
    <property type="molecule type" value="Genomic_DNA"/>
</dbReference>
<dbReference type="PANTHER" id="PTHR42751:SF3">
    <property type="entry name" value="SODIUM_GLUTAMATE SYMPORTER"/>
    <property type="match status" value="1"/>
</dbReference>
<dbReference type="InterPro" id="IPR036291">
    <property type="entry name" value="NAD(P)-bd_dom_sf"/>
</dbReference>
<feature type="domain" description="RCK N-terminal" evidence="9">
    <location>
        <begin position="395"/>
        <end position="511"/>
    </location>
</feature>
<evidence type="ECO:0000259" key="10">
    <source>
        <dbReference type="PROSITE" id="PS51202"/>
    </source>
</evidence>
<feature type="transmembrane region" description="Helical" evidence="8">
    <location>
        <begin position="174"/>
        <end position="194"/>
    </location>
</feature>
<evidence type="ECO:0000259" key="9">
    <source>
        <dbReference type="PROSITE" id="PS51201"/>
    </source>
</evidence>
<sequence>MVLLLLVSLPINIIFHKVKLPSVMGFIVAGVVIGPYGLKLVDDVESVNHLAEIGVILLLFVVGLEFSISRLIKNFIPLLAAGGAQLTFTGLAIYGILSYYGVPQNQSILLSALGAISSTAIVMKMITDRAELETLHGQTCIGILLVQDLAVVPLILMIPLLAGTAEGGSSSVGMAFLISVVAVTALVVVSRLLVPKALSWVARYGSSEHLTLLVILIILGAGLASESLGLSLAMGAFIAGIIISDSEYSHQIFLDILPLRDYFSAIFFISIGMLLNLSIFIESGTLIFTLLAALVVVKIAGAFLSAVVTKNSSRISFVVGLRLAQAGEFSLVLAKIALDEGIFEASQYQIFLIVSTLSMLIAPLLIQGSSKWSLRLFGAGDETAEGPKKSSGSLKDHVIVVGYGHGGQNLSKVLNEIQIPFQIIELDGESVRRALIENFKVLYGDSTRANILVQAGIMRAKAIVFAISDFQATEQGIKLSRKLNPDIHILVRTRFAREVEELTNAGADQVIAEEFETSIEIFSRVLREFKIPSNVIEQQIELVRMEGYGMFRGISLDAENLRKFSTYLTATLTESYQVSGECWANGKTVEALHLKALSGAQLIAVVRGNEVTADPDAAFSVVAGDVLVLFGRHASLVKARKIIEIGDGACEKS</sequence>
<dbReference type="Pfam" id="PF02254">
    <property type="entry name" value="TrkA_N"/>
    <property type="match status" value="1"/>
</dbReference>
<feature type="transmembrane region" description="Helical" evidence="8">
    <location>
        <begin position="75"/>
        <end position="102"/>
    </location>
</feature>
<feature type="transmembrane region" description="Helical" evidence="8">
    <location>
        <begin position="230"/>
        <end position="250"/>
    </location>
</feature>
<dbReference type="GO" id="GO:0015297">
    <property type="term" value="F:antiporter activity"/>
    <property type="evidence" value="ECO:0007669"/>
    <property type="project" value="InterPro"/>
</dbReference>
<feature type="transmembrane region" description="Helical" evidence="8">
    <location>
        <begin position="20"/>
        <end position="38"/>
    </location>
</feature>
<dbReference type="SUPFAM" id="SSF116726">
    <property type="entry name" value="TrkA C-terminal domain-like"/>
    <property type="match status" value="1"/>
</dbReference>
<dbReference type="InterPro" id="IPR036721">
    <property type="entry name" value="RCK_C_sf"/>
</dbReference>
<keyword evidence="6 8" id="KW-1133">Transmembrane helix</keyword>
<dbReference type="InterPro" id="IPR003148">
    <property type="entry name" value="RCK_N"/>
</dbReference>
<keyword evidence="4" id="KW-0633">Potassium transport</keyword>
<evidence type="ECO:0000256" key="4">
    <source>
        <dbReference type="ARBA" id="ARBA00022538"/>
    </source>
</evidence>
<dbReference type="GO" id="GO:0006813">
    <property type="term" value="P:potassium ion transport"/>
    <property type="evidence" value="ECO:0007669"/>
    <property type="project" value="UniProtKB-KW"/>
</dbReference>
<dbReference type="InterPro" id="IPR006153">
    <property type="entry name" value="Cation/H_exchanger_TM"/>
</dbReference>
<feature type="domain" description="RCK C-terminal" evidence="10">
    <location>
        <begin position="559"/>
        <end position="645"/>
    </location>
</feature>
<evidence type="ECO:0000256" key="6">
    <source>
        <dbReference type="ARBA" id="ARBA00022989"/>
    </source>
</evidence>
<dbReference type="SUPFAM" id="SSF51735">
    <property type="entry name" value="NAD(P)-binding Rossmann-fold domains"/>
    <property type="match status" value="1"/>
</dbReference>
<evidence type="ECO:0000256" key="1">
    <source>
        <dbReference type="ARBA" id="ARBA00004141"/>
    </source>
</evidence>
<accession>A0A7T0C5Y4</accession>
<dbReference type="Gene3D" id="1.20.1530.20">
    <property type="match status" value="1"/>
</dbReference>
<evidence type="ECO:0000313" key="12">
    <source>
        <dbReference type="Proteomes" id="UP000594464"/>
    </source>
</evidence>
<comment type="similarity">
    <text evidence="2">Belongs to the monovalent cation:proton antiporter 2 (CPA2) transporter (TC 2.A.37) family.</text>
</comment>
<keyword evidence="4" id="KW-0406">Ion transport</keyword>
<dbReference type="Gene3D" id="3.40.50.720">
    <property type="entry name" value="NAD(P)-binding Rossmann-like Domain"/>
    <property type="match status" value="1"/>
</dbReference>
<gene>
    <name evidence="11" type="ORF">G3M78_13330</name>
</gene>
<dbReference type="GO" id="GO:0016020">
    <property type="term" value="C:membrane"/>
    <property type="evidence" value="ECO:0007669"/>
    <property type="project" value="UniProtKB-SubCell"/>
</dbReference>
<feature type="transmembrane region" description="Helical" evidence="8">
    <location>
        <begin position="139"/>
        <end position="162"/>
    </location>
</feature>
<organism evidence="11 12">
    <name type="scientific">Candidatus Nitrohelix vancouverensis</name>
    <dbReference type="NCBI Taxonomy" id="2705534"/>
    <lineage>
        <taxon>Bacteria</taxon>
        <taxon>Pseudomonadati</taxon>
        <taxon>Nitrospinota/Tectimicrobiota group</taxon>
        <taxon>Nitrospinota</taxon>
        <taxon>Nitrospinia</taxon>
        <taxon>Nitrospinales</taxon>
        <taxon>Nitrospinaceae</taxon>
        <taxon>Candidatus Nitrohelix</taxon>
    </lineage>
</organism>
<evidence type="ECO:0000256" key="5">
    <source>
        <dbReference type="ARBA" id="ARBA00022692"/>
    </source>
</evidence>
<comment type="subcellular location">
    <subcellularLocation>
        <location evidence="1">Membrane</location>
        <topology evidence="1">Multi-pass membrane protein</topology>
    </subcellularLocation>
</comment>
<name>A0A7T0C5Y4_9BACT</name>
<evidence type="ECO:0000256" key="3">
    <source>
        <dbReference type="ARBA" id="ARBA00022448"/>
    </source>
</evidence>
<dbReference type="GO" id="GO:1902600">
    <property type="term" value="P:proton transmembrane transport"/>
    <property type="evidence" value="ECO:0007669"/>
    <property type="project" value="InterPro"/>
</dbReference>
<keyword evidence="7 8" id="KW-0472">Membrane</keyword>
<keyword evidence="5 8" id="KW-0812">Transmembrane</keyword>